<protein>
    <submittedName>
        <fullName evidence="7">Uncharacterized protein</fullName>
    </submittedName>
</protein>
<feature type="transmembrane region" description="Helical" evidence="6">
    <location>
        <begin position="13"/>
        <end position="35"/>
    </location>
</feature>
<evidence type="ECO:0000313" key="7">
    <source>
        <dbReference type="EMBL" id="CAB3403802.1"/>
    </source>
</evidence>
<feature type="transmembrane region" description="Helical" evidence="6">
    <location>
        <begin position="131"/>
        <end position="150"/>
    </location>
</feature>
<evidence type="ECO:0000256" key="1">
    <source>
        <dbReference type="ARBA" id="ARBA00004141"/>
    </source>
</evidence>
<proteinExistence type="inferred from homology"/>
<keyword evidence="4 6" id="KW-1133">Transmembrane helix</keyword>
<feature type="transmembrane region" description="Helical" evidence="6">
    <location>
        <begin position="232"/>
        <end position="253"/>
    </location>
</feature>
<accession>A0A8S1EWC4</accession>
<keyword evidence="8" id="KW-1185">Reference proteome</keyword>
<evidence type="ECO:0000256" key="4">
    <source>
        <dbReference type="ARBA" id="ARBA00022989"/>
    </source>
</evidence>
<feature type="transmembrane region" description="Helical" evidence="6">
    <location>
        <begin position="314"/>
        <end position="335"/>
    </location>
</feature>
<dbReference type="EMBL" id="CADEPM010000004">
    <property type="protein sequence ID" value="CAB3403802.1"/>
    <property type="molecule type" value="Genomic_DNA"/>
</dbReference>
<dbReference type="PANTHER" id="PTHR22945">
    <property type="entry name" value="SERPENTINE RECEPTOR, CLASS D DELTA"/>
    <property type="match status" value="1"/>
</dbReference>
<evidence type="ECO:0000256" key="5">
    <source>
        <dbReference type="ARBA" id="ARBA00023136"/>
    </source>
</evidence>
<feature type="transmembrane region" description="Helical" evidence="6">
    <location>
        <begin position="399"/>
        <end position="420"/>
    </location>
</feature>
<name>A0A8S1EWC4_9PELO</name>
<evidence type="ECO:0000313" key="8">
    <source>
        <dbReference type="Proteomes" id="UP000494206"/>
    </source>
</evidence>
<keyword evidence="5 6" id="KW-0472">Membrane</keyword>
<dbReference type="InterPro" id="IPR019421">
    <property type="entry name" value="7TM_GPCR_serpentine_rcpt_Srd"/>
</dbReference>
<evidence type="ECO:0000256" key="6">
    <source>
        <dbReference type="SAM" id="Phobius"/>
    </source>
</evidence>
<keyword evidence="3 6" id="KW-0812">Transmembrane</keyword>
<dbReference type="SUPFAM" id="SSF81321">
    <property type="entry name" value="Family A G protein-coupled receptor-like"/>
    <property type="match status" value="2"/>
</dbReference>
<evidence type="ECO:0000256" key="2">
    <source>
        <dbReference type="ARBA" id="ARBA00009166"/>
    </source>
</evidence>
<comment type="similarity">
    <text evidence="2">Belongs to the nematode receptor-like protein srd family.</text>
</comment>
<feature type="transmembrane region" description="Helical" evidence="6">
    <location>
        <begin position="96"/>
        <end position="119"/>
    </location>
</feature>
<dbReference type="Gene3D" id="1.20.1070.10">
    <property type="entry name" value="Rhodopsin 7-helix transmembrane proteins"/>
    <property type="match status" value="1"/>
</dbReference>
<dbReference type="InterPro" id="IPR050920">
    <property type="entry name" value="Nematode_rcpt-like_delta"/>
</dbReference>
<dbReference type="PANTHER" id="PTHR22945:SF98">
    <property type="entry name" value="SERPENTINE RECEPTOR, CLASS D (DELTA)"/>
    <property type="match status" value="1"/>
</dbReference>
<comment type="caution">
    <text evidence="7">The sequence shown here is derived from an EMBL/GenBank/DDBJ whole genome shotgun (WGS) entry which is preliminary data.</text>
</comment>
<dbReference type="Proteomes" id="UP000494206">
    <property type="component" value="Unassembled WGS sequence"/>
</dbReference>
<dbReference type="Pfam" id="PF10317">
    <property type="entry name" value="7TM_GPCR_Srd"/>
    <property type="match status" value="2"/>
</dbReference>
<feature type="transmembrane region" description="Helical" evidence="6">
    <location>
        <begin position="432"/>
        <end position="452"/>
    </location>
</feature>
<feature type="transmembrane region" description="Helical" evidence="6">
    <location>
        <begin position="187"/>
        <end position="211"/>
    </location>
</feature>
<evidence type="ECO:0000256" key="3">
    <source>
        <dbReference type="ARBA" id="ARBA00022692"/>
    </source>
</evidence>
<dbReference type="GO" id="GO:0016020">
    <property type="term" value="C:membrane"/>
    <property type="evidence" value="ECO:0007669"/>
    <property type="project" value="UniProtKB-SubCell"/>
</dbReference>
<feature type="transmembrane region" description="Helical" evidence="6">
    <location>
        <begin position="533"/>
        <end position="554"/>
    </location>
</feature>
<reference evidence="7 8" key="1">
    <citation type="submission" date="2020-04" db="EMBL/GenBank/DDBJ databases">
        <authorList>
            <person name="Laetsch R D."/>
            <person name="Stevens L."/>
            <person name="Kumar S."/>
            <person name="Blaxter L. M."/>
        </authorList>
    </citation>
    <scope>NUCLEOTIDE SEQUENCE [LARGE SCALE GENOMIC DNA]</scope>
</reference>
<sequence>MPDTLRYATVFSIYYKFYAATSITLQLILLFLIRFKSPSSLDHLKYFMYNTNIVQIALVLTAFSTQHRVVPNIGSTAILATGPCTWFGPNICFISYIIYTALSVDTAMSISTTVFFRYFVLIANYISGRKVILIVFSSHLLAIILLIAPFCDTWNFAKLRQSTYAEHASYNFSIYEPFFGFADTSTFPFLVGSTVLALGTYGIPLCSGILTRKVLMLIRFNQNMSSRTKKQAMTLIYGLLCQTIFPFVIYTPIFSCYVYTQFTGTEILLSEHLFLALPSLPGLIDPLISFYFVVPYRRALLQFCLRKKEPIVNIYYHVYFVCGLSFQFLLVFLITKKSPSSLANLKYFLRNTALVQIIGIITGYFTQHRSLPNSTTFAVLSVGFCRKISPYVCFSTYHIYYGVVFAIALSISNTVLFRYMVLKIANTGRKHVIWMLVLSYIPPLATAVIPFTDTWDFESVRLQSKLEHPHYNLSIYEPFSGFGNIESFQFVLVTSMIGVGAYGIPLMSALLTRSILRMINRHSAMSTRTKTQARTLIYGLICQTLLPLICYIPIFSLYRYSQTNGVESLISEHGLLICSSFPCLIDPFISFYFVVPYRNALMRMLTGRPEEKSVTIAAPSSISVRSVSIRIR</sequence>
<gene>
    <name evidence="7" type="ORF">CBOVIS_LOCUS6218</name>
</gene>
<comment type="subcellular location">
    <subcellularLocation>
        <location evidence="1">Membrane</location>
        <topology evidence="1">Multi-pass membrane protein</topology>
    </subcellularLocation>
</comment>
<dbReference type="AlphaFoldDB" id="A0A8S1EWC4"/>
<feature type="transmembrane region" description="Helical" evidence="6">
    <location>
        <begin position="273"/>
        <end position="294"/>
    </location>
</feature>
<organism evidence="7 8">
    <name type="scientific">Caenorhabditis bovis</name>
    <dbReference type="NCBI Taxonomy" id="2654633"/>
    <lineage>
        <taxon>Eukaryota</taxon>
        <taxon>Metazoa</taxon>
        <taxon>Ecdysozoa</taxon>
        <taxon>Nematoda</taxon>
        <taxon>Chromadorea</taxon>
        <taxon>Rhabditida</taxon>
        <taxon>Rhabditina</taxon>
        <taxon>Rhabditomorpha</taxon>
        <taxon>Rhabditoidea</taxon>
        <taxon>Rhabditidae</taxon>
        <taxon>Peloderinae</taxon>
        <taxon>Caenorhabditis</taxon>
    </lineage>
</organism>
<feature type="transmembrane region" description="Helical" evidence="6">
    <location>
        <begin position="574"/>
        <end position="595"/>
    </location>
</feature>
<feature type="transmembrane region" description="Helical" evidence="6">
    <location>
        <begin position="488"/>
        <end position="512"/>
    </location>
</feature>
<dbReference type="OrthoDB" id="5785156at2759"/>